<dbReference type="InterPro" id="IPR023476">
    <property type="entry name" value="Pep_tRNA_hydro_II_dom_sf"/>
</dbReference>
<comment type="similarity">
    <text evidence="3">Belongs to the PTH2 family.</text>
</comment>
<dbReference type="PANTHER" id="PTHR12649:SF11">
    <property type="entry name" value="PEPTIDYL-TRNA HYDROLASE 2, MITOCHONDRIAL"/>
    <property type="match status" value="1"/>
</dbReference>
<evidence type="ECO:0000256" key="4">
    <source>
        <dbReference type="ARBA" id="ARBA00048707"/>
    </source>
</evidence>
<dbReference type="GO" id="GO:0004045">
    <property type="term" value="F:peptidyl-tRNA hydrolase activity"/>
    <property type="evidence" value="ECO:0007669"/>
    <property type="project" value="UniProtKB-EC"/>
</dbReference>
<dbReference type="SUPFAM" id="SSF102462">
    <property type="entry name" value="Peptidyl-tRNA hydrolase II"/>
    <property type="match status" value="1"/>
</dbReference>
<dbReference type="EC" id="3.1.1.29" evidence="1"/>
<dbReference type="GO" id="GO:0005829">
    <property type="term" value="C:cytosol"/>
    <property type="evidence" value="ECO:0007669"/>
    <property type="project" value="TreeGrafter"/>
</dbReference>
<reference evidence="5 6" key="1">
    <citation type="submission" date="2019-08" db="EMBL/GenBank/DDBJ databases">
        <title>Bacillus genomes from the desert of Cuatro Cienegas, Coahuila.</title>
        <authorList>
            <person name="Olmedo-Alvarez G."/>
        </authorList>
    </citation>
    <scope>NUCLEOTIDE SEQUENCE [LARGE SCALE GENOMIC DNA]</scope>
    <source>
        <strain evidence="5 6">CH37_1T</strain>
    </source>
</reference>
<comment type="caution">
    <text evidence="5">The sequence shown here is derived from an EMBL/GenBank/DDBJ whole genome shotgun (WGS) entry which is preliminary data.</text>
</comment>
<sequence length="114" mass="12618">MRVNMKQIVQYYVINSDLKMSAGKAAAQAAHAAAISVLTYMEEPLFKEWLMSGQTKIMLSGREAELKKLEEKGYVTIKDAGRTEVAPGSLTASALPPMDKEEAKMIVGHLRLYK</sequence>
<evidence type="ECO:0000256" key="3">
    <source>
        <dbReference type="ARBA" id="ARBA00038050"/>
    </source>
</evidence>
<keyword evidence="2 5" id="KW-0378">Hydrolase</keyword>
<dbReference type="Gene3D" id="3.40.1490.10">
    <property type="entry name" value="Bit1"/>
    <property type="match status" value="1"/>
</dbReference>
<evidence type="ECO:0000313" key="5">
    <source>
        <dbReference type="EMBL" id="TYS65124.1"/>
    </source>
</evidence>
<dbReference type="AlphaFoldDB" id="A0A5D4SSK4"/>
<evidence type="ECO:0000256" key="1">
    <source>
        <dbReference type="ARBA" id="ARBA00013260"/>
    </source>
</evidence>
<name>A0A5D4SSK4_9BACI</name>
<evidence type="ECO:0000256" key="2">
    <source>
        <dbReference type="ARBA" id="ARBA00022801"/>
    </source>
</evidence>
<dbReference type="Proteomes" id="UP000323732">
    <property type="component" value="Unassembled WGS sequence"/>
</dbReference>
<evidence type="ECO:0000313" key="6">
    <source>
        <dbReference type="Proteomes" id="UP000323732"/>
    </source>
</evidence>
<accession>A0A5D4SSK4</accession>
<organism evidence="5 6">
    <name type="scientific">Bacillus infantis</name>
    <dbReference type="NCBI Taxonomy" id="324767"/>
    <lineage>
        <taxon>Bacteria</taxon>
        <taxon>Bacillati</taxon>
        <taxon>Bacillota</taxon>
        <taxon>Bacilli</taxon>
        <taxon>Bacillales</taxon>
        <taxon>Bacillaceae</taxon>
        <taxon>Bacillus</taxon>
    </lineage>
</organism>
<dbReference type="Pfam" id="PF01981">
    <property type="entry name" value="PTH2"/>
    <property type="match status" value="1"/>
</dbReference>
<dbReference type="EMBL" id="VTES01000002">
    <property type="protein sequence ID" value="TYS65124.1"/>
    <property type="molecule type" value="Genomic_DNA"/>
</dbReference>
<proteinExistence type="inferred from homology"/>
<dbReference type="PANTHER" id="PTHR12649">
    <property type="entry name" value="PEPTIDYL-TRNA HYDROLASE 2"/>
    <property type="match status" value="1"/>
</dbReference>
<dbReference type="InterPro" id="IPR002833">
    <property type="entry name" value="PTH2"/>
</dbReference>
<protein>
    <recommendedName>
        <fullName evidence="1">peptidyl-tRNA hydrolase</fullName>
        <ecNumber evidence="1">3.1.1.29</ecNumber>
    </recommendedName>
</protein>
<gene>
    <name evidence="5" type="ORF">FZD47_07205</name>
</gene>
<comment type="catalytic activity">
    <reaction evidence="4">
        <text>an N-acyl-L-alpha-aminoacyl-tRNA + H2O = an N-acyl-L-amino acid + a tRNA + H(+)</text>
        <dbReference type="Rhea" id="RHEA:54448"/>
        <dbReference type="Rhea" id="RHEA-COMP:10123"/>
        <dbReference type="Rhea" id="RHEA-COMP:13883"/>
        <dbReference type="ChEBI" id="CHEBI:15377"/>
        <dbReference type="ChEBI" id="CHEBI:15378"/>
        <dbReference type="ChEBI" id="CHEBI:59874"/>
        <dbReference type="ChEBI" id="CHEBI:78442"/>
        <dbReference type="ChEBI" id="CHEBI:138191"/>
        <dbReference type="EC" id="3.1.1.29"/>
    </reaction>
</comment>